<dbReference type="RefSeq" id="WP_208313743.1">
    <property type="nucleotide sequence ID" value="NZ_JAELYA010000003.1"/>
</dbReference>
<feature type="region of interest" description="Disordered" evidence="2">
    <location>
        <begin position="108"/>
        <end position="139"/>
    </location>
</feature>
<evidence type="ECO:0000313" key="4">
    <source>
        <dbReference type="Proteomes" id="UP000669060"/>
    </source>
</evidence>
<comment type="caution">
    <text evidence="3">The sequence shown here is derived from an EMBL/GenBank/DDBJ whole genome shotgun (WGS) entry which is preliminary data.</text>
</comment>
<dbReference type="Proteomes" id="UP000669060">
    <property type="component" value="Unassembled WGS sequence"/>
</dbReference>
<dbReference type="Gene3D" id="2.60.40.420">
    <property type="entry name" value="Cupredoxins - blue copper proteins"/>
    <property type="match status" value="4"/>
</dbReference>
<reference evidence="3 4" key="1">
    <citation type="submission" date="2020-12" db="EMBL/GenBank/DDBJ databases">
        <title>Pseudomonas schmalbachii sp. nov. isolated from millipede gut.</title>
        <authorList>
            <person name="Shelomi M."/>
        </authorList>
    </citation>
    <scope>NUCLEOTIDE SEQUENCE [LARGE SCALE GENOMIC DNA]</scope>
    <source>
        <strain evidence="3 4">Milli4</strain>
    </source>
</reference>
<evidence type="ECO:0000256" key="1">
    <source>
        <dbReference type="ARBA" id="ARBA00022723"/>
    </source>
</evidence>
<dbReference type="InterPro" id="IPR002355">
    <property type="entry name" value="Cu_oxidase_Cu_BS"/>
</dbReference>
<accession>A0ABS3TP33</accession>
<keyword evidence="1" id="KW-0479">Metal-binding</keyword>
<evidence type="ECO:0008006" key="5">
    <source>
        <dbReference type="Google" id="ProtNLM"/>
    </source>
</evidence>
<organism evidence="3 4">
    <name type="scientific">Pseudomonas schmalbachii</name>
    <dbReference type="NCBI Taxonomy" id="2816993"/>
    <lineage>
        <taxon>Bacteria</taxon>
        <taxon>Pseudomonadati</taxon>
        <taxon>Pseudomonadota</taxon>
        <taxon>Gammaproteobacteria</taxon>
        <taxon>Pseudomonadales</taxon>
        <taxon>Pseudomonadaceae</taxon>
        <taxon>Pseudomonas</taxon>
    </lineage>
</organism>
<evidence type="ECO:0000256" key="2">
    <source>
        <dbReference type="SAM" id="MobiDB-lite"/>
    </source>
</evidence>
<dbReference type="NCBIfam" id="NF041487">
    <property type="entry name" value="copper_ox_MnxG"/>
    <property type="match status" value="1"/>
</dbReference>
<name>A0ABS3TP33_9PSED</name>
<dbReference type="PROSITE" id="PS00080">
    <property type="entry name" value="MULTICOPPER_OXIDASE2"/>
    <property type="match status" value="1"/>
</dbReference>
<feature type="compositionally biased region" description="Acidic residues" evidence="2">
    <location>
        <begin position="119"/>
        <end position="131"/>
    </location>
</feature>
<dbReference type="SUPFAM" id="SSF49503">
    <property type="entry name" value="Cupredoxins"/>
    <property type="match status" value="2"/>
</dbReference>
<evidence type="ECO:0000313" key="3">
    <source>
        <dbReference type="EMBL" id="MBO3275426.1"/>
    </source>
</evidence>
<dbReference type="EMBL" id="JAELYA010000003">
    <property type="protein sequence ID" value="MBO3275426.1"/>
    <property type="molecule type" value="Genomic_DNA"/>
</dbReference>
<keyword evidence="4" id="KW-1185">Reference proteome</keyword>
<dbReference type="InterPro" id="IPR048215">
    <property type="entry name" value="MnxG-like"/>
</dbReference>
<sequence>MALALLFGATESEESEAAASCARNLVANVVALDQPLMFNRLGAQNANGMMYALRSDVVDANGVPLSMGGAAVPGQVSLRPDKRPRPLVLRVAAGDCLTVNLQNLLAFQANPNSGHPEGGFEEEDEENELENEPGHDPFKIDDQVADRHVGFHISGMQAVNSIEDVAGNVGRNGNSLALPGTTRSYTVYAEHEGAFAVGNPATSFGGEGGAGNVGNGLYAQVVVLPKAARAYRNTLTEEEMRLATTGRTSTGHPVIDYEARYPQVEPWITEGKAGLPIINMVNGNEIIASNSDAIVMGPKDDGSFPPETYPLEKIGKRNPALPNRLEPFRDFSVMFQDESAVTQAFPGYWADPVFGHVLESSRDAFMINYGSNGIGSEILGNRLGVGPMHDCLSCAFEEFFLSAHTVGDAGMLVDVPANVGLESLPPGQAPPKEATGIKASMALYPSEPSNVNHSYIGDFVKIRNTHQGHEHHVFHLHAHQWLFNPNDDNSDYMDAQAIGPGASYTYEIANGGSGNRNKVSGDAIYHCHFYPHFAQGMWNMWRVHDVFEEGTRLAVSGEGADSYHSQPFALRSGLPAAGARALPDGEIIAGTPIPAIVPLPGKAMAPMPGKVTVVPKIGERMVAGHDDDDEEDDDDSSHDDHETVMGAIGSVALVDRSPENYANGVLKNPGFPFWIGGMESTVGQRPPTPPLDMLDYQKAKDLRDSGNPLWSGIDPNQVAGWDGGLPRHALQGMSAGGEANVTTTGLDFSKTITRAKAVFLPEEGTDVEQAAMAFHSKLEHPSYALLPGQQPVSAAFRTNGSPPVAGAPFYEPCVDDRGKRLTTAAGPGVYNSGESLNAMSFIGGSQYTADNPRVYKSANIQFDAVFNKVGYHYPQTRSLALWEDAWATITKQKAPEPLVLRLNTFDCAMYQQANLIPSHYEMDDYQVRTPTDVIGQHIHLPKWDIVAADGSANGWNYEDGVLSPGTVVERIEAIRDYNQCEIGDPREGTAECPHAKSHPFFGQYGRADWLGARTAMQRWFADPVVNSRGIDRGLGNIFTHDHFGPSTHQQLGLYATVLAEPAGATWTHSETGQPLYTRHDGGPTSWQAIISTGDLDGDGKNDSFREFFLEYSDFVHAYEAGVYVGAGPDGIPNPSAYPATSDTFRYALNPPVRDGEGTLIDAIVELQGGIKPGCPSRPCPQATDVESPGIFVVNFRNEPLGLRIFDPLKTGPDGKAGMQATGDAGDLAFAFQSRTDRKIPALNLRPSEVASATGPTGGVTLFPPHINKGDEPGDPFTPMLRTYTGDNVRLRVNAGGYEEEHNVTLHGVKWAHSGTGFGATSNSGWRSAQLVGISEQFGFVTPVSMLSSAASETADYLYSMDASLDGYWNGMWGVMRNYTASQPDLAALPNNPKPAFARNTTAFDGICPRTTPNPNGIGTRPTPKRNYEIVAALANDILPNPLALTIGDPLNANMHVGGPLKPNGGTLVYNPRAVSIPQVTVVEPEEGEVLTIGGQSGPLHDPTAIMYVRKADLDPATGRLKAGVPVEPLVLRAAAGDCINVTLENRLPLVMPDLPTLASMHSVVKRDRFSSHGATTFGNNLMRPSSHVGLHAQLLAYDVTKSDGTNVGRNGVQTVPPRAGSSGAYPSKTYQYYAGHLEREGKPVTQLGRTVDNISATPIEFGGLNLTPADIIKQPQKGLAGAMVVHPIGSTWTEDAKSRANATVTPLAPAVPYRDFAMVWNKSLNMRWANGTPVENIAAEGGGMINDAQDNSGMAINYKSEPLWYRFGYAPDAPFGRAQGFGLGDIANAHMAHSNALVGGDPVTPILRVKPGQPFRTHVLMATGSNRGSVFQLGGHVWAFNPFQPEKLDPGSYPMPSWGVASVRFGWNPMAMYIGAQEGILPASHFSMMFPSAGGANAIPGDYLFRDYGGFGNLAGLWGILRVTDEPEQP</sequence>
<feature type="region of interest" description="Disordered" evidence="2">
    <location>
        <begin position="623"/>
        <end position="642"/>
    </location>
</feature>
<dbReference type="InterPro" id="IPR008972">
    <property type="entry name" value="Cupredoxin"/>
</dbReference>
<gene>
    <name evidence="3" type="ORF">JFY56_09335</name>
</gene>
<proteinExistence type="predicted"/>
<feature type="compositionally biased region" description="Acidic residues" evidence="2">
    <location>
        <begin position="626"/>
        <end position="637"/>
    </location>
</feature>
<protein>
    <recommendedName>
        <fullName evidence="5">Copper oxidase</fullName>
    </recommendedName>
</protein>